<reference evidence="2 3" key="1">
    <citation type="submission" date="2019-12" db="EMBL/GenBank/DDBJ databases">
        <title>Sporaefaciens musculi gen. nov., sp. nov., a novel bacterium isolated from the caecum of an obese mouse.</title>
        <authorList>
            <person name="Rasmussen T.S."/>
            <person name="Streidl T."/>
            <person name="Hitch T.C.A."/>
            <person name="Wortmann E."/>
            <person name="Deptula P."/>
            <person name="Hansen M."/>
            <person name="Nielsen D.S."/>
            <person name="Clavel T."/>
            <person name="Vogensen F.K."/>
        </authorList>
    </citation>
    <scope>NUCLEOTIDE SEQUENCE [LARGE SCALE GENOMIC DNA]</scope>
    <source>
        <strain evidence="2 3">WCA-9-b2</strain>
    </source>
</reference>
<proteinExistence type="predicted"/>
<dbReference type="InterPro" id="IPR006059">
    <property type="entry name" value="SBP"/>
</dbReference>
<dbReference type="Pfam" id="PF01547">
    <property type="entry name" value="SBP_bac_1"/>
    <property type="match status" value="1"/>
</dbReference>
<name>A0A7X3SIJ4_9FIRM</name>
<sequence>MKKLVALSMILSMMCGLAACSNSGSSDGGSDSKDKGKSDGKVSINVIAAQYGQNTKTWWEDFVKDFKAEHSDIDLTVEVESWNDIYTVVNTRISNNDAPDILNIDVFANYQADDLLLPAEDFVSKETYDKMYPAFLEQSDVDGTIWAIPDLASARALYYNADILEAAGVEVPTTWDELTEACKKIKEHDSNIYPWGIDMTTDEGQAAFAYYTWNNGGGFVDEDNNWALNSDKNVEAIEYAVNMVKEGYTNSDPANDTRYDLQDMFGAGQVAMMIGPNSIPTYIADGGYSINYAVAPIPTNGGVDSVSAGVMDRFMCFDNEYSDEELEAIKTFFDFFYEDARYSEWVLMEGFLPATSTGGEILAKEDESMASWVDIVGSCKFYPTAKTEWDDVKQGVINVEQQALLGGNVKELLDELQNEIAE</sequence>
<dbReference type="AlphaFoldDB" id="A0A7X3SIJ4"/>
<dbReference type="Proteomes" id="UP000460412">
    <property type="component" value="Unassembled WGS sequence"/>
</dbReference>
<comment type="caution">
    <text evidence="2">The sequence shown here is derived from an EMBL/GenBank/DDBJ whole genome shotgun (WGS) entry which is preliminary data.</text>
</comment>
<dbReference type="PROSITE" id="PS51257">
    <property type="entry name" value="PROKAR_LIPOPROTEIN"/>
    <property type="match status" value="1"/>
</dbReference>
<evidence type="ECO:0000313" key="2">
    <source>
        <dbReference type="EMBL" id="MXP75417.1"/>
    </source>
</evidence>
<dbReference type="SUPFAM" id="SSF53850">
    <property type="entry name" value="Periplasmic binding protein-like II"/>
    <property type="match status" value="1"/>
</dbReference>
<feature type="chain" id="PRO_5030898437" evidence="1">
    <location>
        <begin position="19"/>
        <end position="422"/>
    </location>
</feature>
<gene>
    <name evidence="2" type="ORF">GN277_08510</name>
</gene>
<evidence type="ECO:0000313" key="3">
    <source>
        <dbReference type="Proteomes" id="UP000460412"/>
    </source>
</evidence>
<dbReference type="InterPro" id="IPR050490">
    <property type="entry name" value="Bact_solute-bd_prot1"/>
</dbReference>
<accession>A0A7X3SIJ4</accession>
<dbReference type="PANTHER" id="PTHR43649:SF30">
    <property type="entry name" value="ABC TRANSPORTER SUBSTRATE-BINDING PROTEIN"/>
    <property type="match status" value="1"/>
</dbReference>
<feature type="signal peptide" evidence="1">
    <location>
        <begin position="1"/>
        <end position="18"/>
    </location>
</feature>
<keyword evidence="1" id="KW-0732">Signal</keyword>
<organism evidence="2 3">
    <name type="scientific">Sporofaciens musculi</name>
    <dbReference type="NCBI Taxonomy" id="2681861"/>
    <lineage>
        <taxon>Bacteria</taxon>
        <taxon>Bacillati</taxon>
        <taxon>Bacillota</taxon>
        <taxon>Clostridia</taxon>
        <taxon>Lachnospirales</taxon>
        <taxon>Lachnospiraceae</taxon>
        <taxon>Sporofaciens</taxon>
    </lineage>
</organism>
<dbReference type="RefSeq" id="WP_159750675.1">
    <property type="nucleotide sequence ID" value="NZ_WUQX01000001.1"/>
</dbReference>
<dbReference type="EMBL" id="WUQX01000001">
    <property type="protein sequence ID" value="MXP75417.1"/>
    <property type="molecule type" value="Genomic_DNA"/>
</dbReference>
<dbReference type="PANTHER" id="PTHR43649">
    <property type="entry name" value="ARABINOSE-BINDING PROTEIN-RELATED"/>
    <property type="match status" value="1"/>
</dbReference>
<dbReference type="Gene3D" id="3.40.190.10">
    <property type="entry name" value="Periplasmic binding protein-like II"/>
    <property type="match status" value="1"/>
</dbReference>
<evidence type="ECO:0000256" key="1">
    <source>
        <dbReference type="SAM" id="SignalP"/>
    </source>
</evidence>
<protein>
    <submittedName>
        <fullName evidence="2">Extracellular solute-binding protein</fullName>
    </submittedName>
</protein>
<keyword evidence="3" id="KW-1185">Reference proteome</keyword>